<evidence type="ECO:0000313" key="2">
    <source>
        <dbReference type="EMBL" id="CAB3961759.1"/>
    </source>
</evidence>
<sequence>MRLAGRQARVRLSRVRRTLRHAPLSLTERVLLILWACMLTSLVWASLLVGLVRAMRIAP</sequence>
<gene>
    <name evidence="2" type="ORF">BLA3211_01379</name>
</gene>
<dbReference type="Proteomes" id="UP000494301">
    <property type="component" value="Unassembled WGS sequence"/>
</dbReference>
<evidence type="ECO:0008006" key="4">
    <source>
        <dbReference type="Google" id="ProtNLM"/>
    </source>
</evidence>
<dbReference type="EMBL" id="CABWIL020000004">
    <property type="protein sequence ID" value="CAB3961759.1"/>
    <property type="molecule type" value="Genomic_DNA"/>
</dbReference>
<protein>
    <recommendedName>
        <fullName evidence="4">DUF2474 domain-containing protein</fullName>
    </recommendedName>
</protein>
<organism evidence="2 3">
    <name type="scientific">Burkholderia aenigmatica</name>
    <dbReference type="NCBI Taxonomy" id="2015348"/>
    <lineage>
        <taxon>Bacteria</taxon>
        <taxon>Pseudomonadati</taxon>
        <taxon>Pseudomonadota</taxon>
        <taxon>Betaproteobacteria</taxon>
        <taxon>Burkholderiales</taxon>
        <taxon>Burkholderiaceae</taxon>
        <taxon>Burkholderia</taxon>
        <taxon>Burkholderia cepacia complex</taxon>
    </lineage>
</organism>
<evidence type="ECO:0000313" key="3">
    <source>
        <dbReference type="Proteomes" id="UP000494301"/>
    </source>
</evidence>
<name>A0A6J5ISX8_9BURK</name>
<accession>A0A6J5ISX8</accession>
<feature type="transmembrane region" description="Helical" evidence="1">
    <location>
        <begin position="30"/>
        <end position="52"/>
    </location>
</feature>
<proteinExistence type="predicted"/>
<reference evidence="2 3" key="1">
    <citation type="submission" date="2020-04" db="EMBL/GenBank/DDBJ databases">
        <authorList>
            <person name="Depoorter E."/>
        </authorList>
    </citation>
    <scope>NUCLEOTIDE SEQUENCE [LARGE SCALE GENOMIC DNA]</scope>
    <source>
        <strain evidence="2 3">BCC0217</strain>
    </source>
</reference>
<keyword evidence="1" id="KW-0472">Membrane</keyword>
<dbReference type="AlphaFoldDB" id="A0A6J5ISX8"/>
<keyword evidence="1" id="KW-1133">Transmembrane helix</keyword>
<keyword evidence="1" id="KW-0812">Transmembrane</keyword>
<evidence type="ECO:0000256" key="1">
    <source>
        <dbReference type="SAM" id="Phobius"/>
    </source>
</evidence>
<dbReference type="RefSeq" id="WP_175220578.1">
    <property type="nucleotide sequence ID" value="NZ_CABWIL020000004.1"/>
</dbReference>